<evidence type="ECO:0000313" key="3">
    <source>
        <dbReference type="Proteomes" id="UP000054248"/>
    </source>
</evidence>
<reference evidence="2 3" key="1">
    <citation type="submission" date="2014-04" db="EMBL/GenBank/DDBJ databases">
        <authorList>
            <consortium name="DOE Joint Genome Institute"/>
            <person name="Kuo A."/>
            <person name="Girlanda M."/>
            <person name="Perotto S."/>
            <person name="Kohler A."/>
            <person name="Nagy L.G."/>
            <person name="Floudas D."/>
            <person name="Copeland A."/>
            <person name="Barry K.W."/>
            <person name="Cichocki N."/>
            <person name="Veneault-Fourrey C."/>
            <person name="LaButti K."/>
            <person name="Lindquist E.A."/>
            <person name="Lipzen A."/>
            <person name="Lundell T."/>
            <person name="Morin E."/>
            <person name="Murat C."/>
            <person name="Sun H."/>
            <person name="Tunlid A."/>
            <person name="Henrissat B."/>
            <person name="Grigoriev I.V."/>
            <person name="Hibbett D.S."/>
            <person name="Martin F."/>
            <person name="Nordberg H.P."/>
            <person name="Cantor M.N."/>
            <person name="Hua S.X."/>
        </authorList>
    </citation>
    <scope>NUCLEOTIDE SEQUENCE [LARGE SCALE GENOMIC DNA]</scope>
    <source>
        <strain evidence="2 3">MUT 4182</strain>
    </source>
</reference>
<dbReference type="Proteomes" id="UP000054248">
    <property type="component" value="Unassembled WGS sequence"/>
</dbReference>
<protein>
    <submittedName>
        <fullName evidence="2">Uncharacterized protein</fullName>
    </submittedName>
</protein>
<dbReference type="STRING" id="1051891.A0A0C3QNC1"/>
<feature type="compositionally biased region" description="Polar residues" evidence="1">
    <location>
        <begin position="44"/>
        <end position="58"/>
    </location>
</feature>
<feature type="region of interest" description="Disordered" evidence="1">
    <location>
        <begin position="1"/>
        <end position="64"/>
    </location>
</feature>
<gene>
    <name evidence="2" type="ORF">M407DRAFT_21426</name>
</gene>
<evidence type="ECO:0000313" key="2">
    <source>
        <dbReference type="EMBL" id="KIO29531.1"/>
    </source>
</evidence>
<name>A0A0C3QNC1_9AGAM</name>
<feature type="compositionally biased region" description="Acidic residues" evidence="1">
    <location>
        <begin position="370"/>
        <end position="381"/>
    </location>
</feature>
<proteinExistence type="predicted"/>
<dbReference type="HOGENOM" id="CLU_641226_0_0_1"/>
<dbReference type="AlphaFoldDB" id="A0A0C3QNC1"/>
<dbReference type="OrthoDB" id="3215163at2759"/>
<dbReference type="EMBL" id="KN822982">
    <property type="protein sequence ID" value="KIO29531.1"/>
    <property type="molecule type" value="Genomic_DNA"/>
</dbReference>
<feature type="region of interest" description="Disordered" evidence="1">
    <location>
        <begin position="363"/>
        <end position="396"/>
    </location>
</feature>
<keyword evidence="3" id="KW-1185">Reference proteome</keyword>
<reference evidence="3" key="2">
    <citation type="submission" date="2015-01" db="EMBL/GenBank/DDBJ databases">
        <title>Evolutionary Origins and Diversification of the Mycorrhizal Mutualists.</title>
        <authorList>
            <consortium name="DOE Joint Genome Institute"/>
            <consortium name="Mycorrhizal Genomics Consortium"/>
            <person name="Kohler A."/>
            <person name="Kuo A."/>
            <person name="Nagy L.G."/>
            <person name="Floudas D."/>
            <person name="Copeland A."/>
            <person name="Barry K.W."/>
            <person name="Cichocki N."/>
            <person name="Veneault-Fourrey C."/>
            <person name="LaButti K."/>
            <person name="Lindquist E.A."/>
            <person name="Lipzen A."/>
            <person name="Lundell T."/>
            <person name="Morin E."/>
            <person name="Murat C."/>
            <person name="Riley R."/>
            <person name="Ohm R."/>
            <person name="Sun H."/>
            <person name="Tunlid A."/>
            <person name="Henrissat B."/>
            <person name="Grigoriev I.V."/>
            <person name="Hibbett D.S."/>
            <person name="Martin F."/>
        </authorList>
    </citation>
    <scope>NUCLEOTIDE SEQUENCE [LARGE SCALE GENOMIC DNA]</scope>
    <source>
        <strain evidence="3">MUT 4182</strain>
    </source>
</reference>
<evidence type="ECO:0000256" key="1">
    <source>
        <dbReference type="SAM" id="MobiDB-lite"/>
    </source>
</evidence>
<sequence length="428" mass="46134">MSATAAPSFKMKDIAPTTPKPVNVASPSPIVGGPRFSAFKAPAVTSSSAGPSGANTPNGGAALSSLQHRFGLPKQPNPSTPVKKEVKPLLPPAFPFTSSSSKTALLVSGPSKPLNQTPLTTRLAAITAPIASLSFSDGNPSSDDSHAQARTSIAAQARELMVKAEEQDPLFGVKDEMDEMFVGLTVSPEKPDRMGKRRGFVRNGLAERASHLITRAQNDFSLWSHDLASSLSNTQDIRTYARPRQQKPVKPIPPDLRLIISETLTSFHTKDFSPPSRMVVPPSYCLARCGIKGTDVGDVLVLFSFATTSGQGFAVPSISTPKGLEVGAEVLAWKPWIDVDLDHNIASKTVDELGHLDEEIKLIPRPGAPEQDESGDMPMEDIDTRPTTPTNENDRKMVKAKMVSLFEEKGETSARRRAMLCSRFMVKR</sequence>
<accession>A0A0C3QNC1</accession>
<organism evidence="2 3">
    <name type="scientific">Tulasnella calospora MUT 4182</name>
    <dbReference type="NCBI Taxonomy" id="1051891"/>
    <lineage>
        <taxon>Eukaryota</taxon>
        <taxon>Fungi</taxon>
        <taxon>Dikarya</taxon>
        <taxon>Basidiomycota</taxon>
        <taxon>Agaricomycotina</taxon>
        <taxon>Agaricomycetes</taxon>
        <taxon>Cantharellales</taxon>
        <taxon>Tulasnellaceae</taxon>
        <taxon>Tulasnella</taxon>
    </lineage>
</organism>